<name>A0A9W8AMU2_9FUNG</name>
<organism evidence="3 4">
    <name type="scientific">Dispira parvispora</name>
    <dbReference type="NCBI Taxonomy" id="1520584"/>
    <lineage>
        <taxon>Eukaryota</taxon>
        <taxon>Fungi</taxon>
        <taxon>Fungi incertae sedis</taxon>
        <taxon>Zoopagomycota</taxon>
        <taxon>Kickxellomycotina</taxon>
        <taxon>Dimargaritomycetes</taxon>
        <taxon>Dimargaritales</taxon>
        <taxon>Dimargaritaceae</taxon>
        <taxon>Dispira</taxon>
    </lineage>
</organism>
<comment type="caution">
    <text evidence="3">The sequence shown here is derived from an EMBL/GenBank/DDBJ whole genome shotgun (WGS) entry which is preliminary data.</text>
</comment>
<dbReference type="OrthoDB" id="1295045at2759"/>
<evidence type="ECO:0000259" key="2">
    <source>
        <dbReference type="PROSITE" id="PS50848"/>
    </source>
</evidence>
<dbReference type="EMBL" id="JANBPY010000940">
    <property type="protein sequence ID" value="KAJ1962610.1"/>
    <property type="molecule type" value="Genomic_DNA"/>
</dbReference>
<dbReference type="Proteomes" id="UP001150925">
    <property type="component" value="Unassembled WGS sequence"/>
</dbReference>
<feature type="compositionally biased region" description="Polar residues" evidence="1">
    <location>
        <begin position="64"/>
        <end position="83"/>
    </location>
</feature>
<dbReference type="Gene3D" id="3.30.530.20">
    <property type="match status" value="1"/>
</dbReference>
<dbReference type="GO" id="GO:0005737">
    <property type="term" value="C:cytoplasm"/>
    <property type="evidence" value="ECO:0007669"/>
    <property type="project" value="UniProtKB-ARBA"/>
</dbReference>
<evidence type="ECO:0000313" key="4">
    <source>
        <dbReference type="Proteomes" id="UP001150925"/>
    </source>
</evidence>
<feature type="domain" description="START" evidence="2">
    <location>
        <begin position="99"/>
        <end position="266"/>
    </location>
</feature>
<protein>
    <recommendedName>
        <fullName evidence="2">START domain-containing protein</fullName>
    </recommendedName>
</protein>
<dbReference type="PANTHER" id="PTHR19308:SF39">
    <property type="entry name" value="PHOSPHATIDYLCHOLINE TRANSFER PROTEIN"/>
    <property type="match status" value="1"/>
</dbReference>
<dbReference type="Pfam" id="PF01852">
    <property type="entry name" value="START"/>
    <property type="match status" value="1"/>
</dbReference>
<dbReference type="PANTHER" id="PTHR19308">
    <property type="entry name" value="PHOSPHATIDYLCHOLINE TRANSFER PROTEIN"/>
    <property type="match status" value="1"/>
</dbReference>
<dbReference type="SUPFAM" id="SSF55961">
    <property type="entry name" value="Bet v1-like"/>
    <property type="match status" value="1"/>
</dbReference>
<feature type="region of interest" description="Disordered" evidence="1">
    <location>
        <begin position="60"/>
        <end position="92"/>
    </location>
</feature>
<reference evidence="3" key="1">
    <citation type="submission" date="2022-07" db="EMBL/GenBank/DDBJ databases">
        <title>Phylogenomic reconstructions and comparative analyses of Kickxellomycotina fungi.</title>
        <authorList>
            <person name="Reynolds N.K."/>
            <person name="Stajich J.E."/>
            <person name="Barry K."/>
            <person name="Grigoriev I.V."/>
            <person name="Crous P."/>
            <person name="Smith M.E."/>
        </authorList>
    </citation>
    <scope>NUCLEOTIDE SEQUENCE</scope>
    <source>
        <strain evidence="3">RSA 1196</strain>
    </source>
</reference>
<dbReference type="InterPro" id="IPR023393">
    <property type="entry name" value="START-like_dom_sf"/>
</dbReference>
<dbReference type="InterPro" id="IPR051213">
    <property type="entry name" value="START_lipid_transfer"/>
</dbReference>
<dbReference type="GO" id="GO:0008289">
    <property type="term" value="F:lipid binding"/>
    <property type="evidence" value="ECO:0007669"/>
    <property type="project" value="InterPro"/>
</dbReference>
<evidence type="ECO:0000256" key="1">
    <source>
        <dbReference type="SAM" id="MobiDB-lite"/>
    </source>
</evidence>
<dbReference type="AlphaFoldDB" id="A0A9W8AMU2"/>
<dbReference type="InterPro" id="IPR002913">
    <property type="entry name" value="START_lipid-bd_dom"/>
</dbReference>
<proteinExistence type="predicted"/>
<gene>
    <name evidence="3" type="ORF">IWQ62_003472</name>
</gene>
<sequence length="268" mass="30578">MLSPSSVGDSATLNTVATNKPLVDDILREAHDPDLRDWELTLKVHQFRIYRRPYTRHNPYAGLSDSSNTSETPTPTGYPTQVGTPDEPATSDQSPLYEYKVVGHYHDVKAAVLDQVYTDWEYRKTWDVNMLGWQPVGPNQFHYIVKYPFPLCARDYVYELTKIRDNRDGKLSWITMGLSMANSTVNSEDGVPRKVPKVAKGRIRVKDYFQCLVVTPLPTGTGCQVYLHYYENPCEAIPDFIVNWAMKAGIPAFIKNLHDACQRYKKPV</sequence>
<keyword evidence="4" id="KW-1185">Reference proteome</keyword>
<evidence type="ECO:0000313" key="3">
    <source>
        <dbReference type="EMBL" id="KAJ1962610.1"/>
    </source>
</evidence>
<dbReference type="PROSITE" id="PS50848">
    <property type="entry name" value="START"/>
    <property type="match status" value="1"/>
</dbReference>
<accession>A0A9W8AMU2</accession>